<reference evidence="18" key="1">
    <citation type="submission" date="2021-01" db="EMBL/GenBank/DDBJ databases">
        <title>Active Sulfur Cycling in an Early Earth Analoge.</title>
        <authorList>
            <person name="Hahn C.R."/>
            <person name="Youssef N.H."/>
            <person name="Elshahed M."/>
        </authorList>
    </citation>
    <scope>NUCLEOTIDE SEQUENCE</scope>
    <source>
        <strain evidence="18">Zod_Metabat.1151</strain>
    </source>
</reference>
<dbReference type="PROSITE" id="PS00470">
    <property type="entry name" value="IDH_IMDH"/>
    <property type="match status" value="1"/>
</dbReference>
<dbReference type="AlphaFoldDB" id="A0A938YYF3"/>
<comment type="caution">
    <text evidence="18">The sequence shown here is derived from an EMBL/GenBank/DDBJ whole genome shotgun (WGS) entry which is preliminary data.</text>
</comment>
<evidence type="ECO:0000256" key="8">
    <source>
        <dbReference type="ARBA" id="ARBA00022490"/>
    </source>
</evidence>
<dbReference type="HAMAP" id="MF_01033">
    <property type="entry name" value="LeuB_type1"/>
    <property type="match status" value="1"/>
</dbReference>
<dbReference type="GO" id="GO:0000287">
    <property type="term" value="F:magnesium ion binding"/>
    <property type="evidence" value="ECO:0007669"/>
    <property type="project" value="InterPro"/>
</dbReference>
<gene>
    <name evidence="18" type="primary">leuB</name>
    <name evidence="18" type="ORF">JW744_05910</name>
</gene>
<evidence type="ECO:0000256" key="10">
    <source>
        <dbReference type="ARBA" id="ARBA00022723"/>
    </source>
</evidence>
<dbReference type="PANTHER" id="PTHR42979">
    <property type="entry name" value="3-ISOPROPYLMALATE DEHYDROGENASE"/>
    <property type="match status" value="1"/>
</dbReference>
<evidence type="ECO:0000256" key="11">
    <source>
        <dbReference type="ARBA" id="ARBA00022842"/>
    </source>
</evidence>
<keyword evidence="10" id="KW-0479">Metal-binding</keyword>
<comment type="subunit">
    <text evidence="5">Homodimer.</text>
</comment>
<evidence type="ECO:0000256" key="13">
    <source>
        <dbReference type="ARBA" id="ARBA00023027"/>
    </source>
</evidence>
<comment type="cofactor">
    <cofactor evidence="1">
        <name>Mn(2+)</name>
        <dbReference type="ChEBI" id="CHEBI:29035"/>
    </cofactor>
</comment>
<dbReference type="Proteomes" id="UP000809243">
    <property type="component" value="Unassembled WGS sequence"/>
</dbReference>
<evidence type="ECO:0000256" key="3">
    <source>
        <dbReference type="ARBA" id="ARBA00004496"/>
    </source>
</evidence>
<proteinExistence type="inferred from homology"/>
<keyword evidence="7" id="KW-0432">Leucine biosynthesis</keyword>
<protein>
    <recommendedName>
        <fullName evidence="6">3-isopropylmalate dehydrogenase</fullName>
        <ecNumber evidence="6">1.1.1.85</ecNumber>
    </recommendedName>
    <alternativeName>
        <fullName evidence="16">3-IPM-DH</fullName>
    </alternativeName>
</protein>
<evidence type="ECO:0000256" key="9">
    <source>
        <dbReference type="ARBA" id="ARBA00022605"/>
    </source>
</evidence>
<feature type="domain" description="Isopropylmalate dehydrogenase-like" evidence="17">
    <location>
        <begin position="6"/>
        <end position="351"/>
    </location>
</feature>
<dbReference type="Pfam" id="PF00180">
    <property type="entry name" value="Iso_dh"/>
    <property type="match status" value="1"/>
</dbReference>
<dbReference type="InterPro" id="IPR019818">
    <property type="entry name" value="IsoCit/isopropylmalate_DH_CS"/>
</dbReference>
<evidence type="ECO:0000313" key="19">
    <source>
        <dbReference type="Proteomes" id="UP000809243"/>
    </source>
</evidence>
<keyword evidence="13" id="KW-0520">NAD</keyword>
<evidence type="ECO:0000256" key="2">
    <source>
        <dbReference type="ARBA" id="ARBA00001946"/>
    </source>
</evidence>
<evidence type="ECO:0000256" key="5">
    <source>
        <dbReference type="ARBA" id="ARBA00011738"/>
    </source>
</evidence>
<keyword evidence="14" id="KW-0100">Branched-chain amino acid biosynthesis</keyword>
<keyword evidence="12 18" id="KW-0560">Oxidoreductase</keyword>
<comment type="similarity">
    <text evidence="4">Belongs to the isocitrate and isopropylmalate dehydrogenases family. LeuB type 1 subfamily.</text>
</comment>
<evidence type="ECO:0000256" key="15">
    <source>
        <dbReference type="ARBA" id="ARBA00029440"/>
    </source>
</evidence>
<evidence type="ECO:0000256" key="16">
    <source>
        <dbReference type="ARBA" id="ARBA00033138"/>
    </source>
</evidence>
<keyword evidence="9" id="KW-0028">Amino-acid biosynthesis</keyword>
<evidence type="ECO:0000313" key="18">
    <source>
        <dbReference type="EMBL" id="MBN2067976.1"/>
    </source>
</evidence>
<dbReference type="InterPro" id="IPR024084">
    <property type="entry name" value="IsoPropMal-DH-like_dom"/>
</dbReference>
<name>A0A938YYF3_9ARCH</name>
<dbReference type="GO" id="GO:0003862">
    <property type="term" value="F:3-isopropylmalate dehydrogenase activity"/>
    <property type="evidence" value="ECO:0007669"/>
    <property type="project" value="UniProtKB-EC"/>
</dbReference>
<evidence type="ECO:0000256" key="7">
    <source>
        <dbReference type="ARBA" id="ARBA00022430"/>
    </source>
</evidence>
<comment type="pathway">
    <text evidence="15">Amino-acid biosynthesis.</text>
</comment>
<dbReference type="GO" id="GO:0051287">
    <property type="term" value="F:NAD binding"/>
    <property type="evidence" value="ECO:0007669"/>
    <property type="project" value="InterPro"/>
</dbReference>
<dbReference type="InterPro" id="IPR004429">
    <property type="entry name" value="Isopropylmalate_DH"/>
</dbReference>
<dbReference type="PANTHER" id="PTHR42979:SF1">
    <property type="entry name" value="3-ISOPROPYLMALATE DEHYDROGENASE"/>
    <property type="match status" value="1"/>
</dbReference>
<dbReference type="GO" id="GO:0009098">
    <property type="term" value="P:L-leucine biosynthetic process"/>
    <property type="evidence" value="ECO:0007669"/>
    <property type="project" value="UniProtKB-KW"/>
</dbReference>
<dbReference type="FunFam" id="3.40.718.10:FF:000028">
    <property type="entry name" value="3-isopropylmalate dehydrogenase"/>
    <property type="match status" value="1"/>
</dbReference>
<comment type="subcellular location">
    <subcellularLocation>
        <location evidence="3">Cytoplasm</location>
    </subcellularLocation>
</comment>
<dbReference type="SMART" id="SM01329">
    <property type="entry name" value="Iso_dh"/>
    <property type="match status" value="1"/>
</dbReference>
<dbReference type="NCBIfam" id="TIGR00169">
    <property type="entry name" value="leuB"/>
    <property type="match status" value="1"/>
</dbReference>
<keyword evidence="8" id="KW-0963">Cytoplasm</keyword>
<keyword evidence="11" id="KW-0460">Magnesium</keyword>
<organism evidence="18 19">
    <name type="scientific">Candidatus Iainarchaeum sp</name>
    <dbReference type="NCBI Taxonomy" id="3101447"/>
    <lineage>
        <taxon>Archaea</taxon>
        <taxon>Candidatus Iainarchaeota</taxon>
        <taxon>Candidatus Iainarchaeia</taxon>
        <taxon>Candidatus Iainarchaeales</taxon>
        <taxon>Candidatus Iainarchaeaceae</taxon>
        <taxon>Candidatus Iainarchaeum</taxon>
    </lineage>
</organism>
<evidence type="ECO:0000256" key="1">
    <source>
        <dbReference type="ARBA" id="ARBA00001936"/>
    </source>
</evidence>
<evidence type="ECO:0000256" key="12">
    <source>
        <dbReference type="ARBA" id="ARBA00023002"/>
    </source>
</evidence>
<dbReference type="Gene3D" id="3.40.718.10">
    <property type="entry name" value="Isopropylmalate Dehydrogenase"/>
    <property type="match status" value="1"/>
</dbReference>
<comment type="cofactor">
    <cofactor evidence="2">
        <name>Mg(2+)</name>
        <dbReference type="ChEBI" id="CHEBI:18420"/>
    </cofactor>
</comment>
<evidence type="ECO:0000259" key="17">
    <source>
        <dbReference type="SMART" id="SM01329"/>
    </source>
</evidence>
<evidence type="ECO:0000256" key="14">
    <source>
        <dbReference type="ARBA" id="ARBA00023304"/>
    </source>
</evidence>
<evidence type="ECO:0000256" key="4">
    <source>
        <dbReference type="ARBA" id="ARBA00008319"/>
    </source>
</evidence>
<evidence type="ECO:0000256" key="6">
    <source>
        <dbReference type="ARBA" id="ARBA00013101"/>
    </source>
</evidence>
<accession>A0A938YYF3</accession>
<dbReference type="SUPFAM" id="SSF53659">
    <property type="entry name" value="Isocitrate/Isopropylmalate dehydrogenase-like"/>
    <property type="match status" value="1"/>
</dbReference>
<dbReference type="EMBL" id="JAFGDB010000104">
    <property type="protein sequence ID" value="MBN2067976.1"/>
    <property type="molecule type" value="Genomic_DNA"/>
</dbReference>
<sequence>MARKFKVAVLPGDGIGPEIMEQALKALDAVGEKFSHEFEATEALFGGIAIDKTGEPLPKETIEICKQSDAILGGAVGGPKWDHVEQNLRPEAGLLALRKQFGLFANLRPVKLYPALIDNSTLKKEVIGGMDIMIVRELTGGIYFGQPKGIMESGTKGINTMVYTVEEVERVAKVAFEIALKRKKKLCSVDKSNVLEVSRLWRNTVEKLAKQFPEVELSHLYVDNAAMQLVRNPRQFDVIVTGNMFGDILSDEASMLSGSLGMLPSAAIGGKIGFFEPVHGSAPDIAGQGKANPCAMVCSVGMMLKYAFDLNEGHKAVDNAVSTALAKGFRCADIAKPGEKTVGTREMGQAILKEI</sequence>
<dbReference type="GO" id="GO:0005829">
    <property type="term" value="C:cytosol"/>
    <property type="evidence" value="ECO:0007669"/>
    <property type="project" value="TreeGrafter"/>
</dbReference>
<dbReference type="EC" id="1.1.1.85" evidence="6"/>